<name>A0A1H9A5G7_9GAMM</name>
<dbReference type="Proteomes" id="UP000199233">
    <property type="component" value="Unassembled WGS sequence"/>
</dbReference>
<dbReference type="RefSeq" id="WP_143068794.1">
    <property type="nucleotide sequence ID" value="NZ_FOFS01000001.1"/>
</dbReference>
<dbReference type="Pfam" id="PF06980">
    <property type="entry name" value="DUF1302"/>
    <property type="match status" value="1"/>
</dbReference>
<evidence type="ECO:0000313" key="2">
    <source>
        <dbReference type="Proteomes" id="UP000199233"/>
    </source>
</evidence>
<organism evidence="1 2">
    <name type="scientific">Solimonas aquatica</name>
    <dbReference type="NCBI Taxonomy" id="489703"/>
    <lineage>
        <taxon>Bacteria</taxon>
        <taxon>Pseudomonadati</taxon>
        <taxon>Pseudomonadota</taxon>
        <taxon>Gammaproteobacteria</taxon>
        <taxon>Nevskiales</taxon>
        <taxon>Nevskiaceae</taxon>
        <taxon>Solimonas</taxon>
    </lineage>
</organism>
<sequence length="696" mass="76960">MNEKSLRGVGGLADVRETGRGRTVSAERGRYAALALVSSMAAVAPQIAHAGFDLFGLEIQGFIRAETAFNLTDNGNPNNQNGNVFNKQTISRDAYLPPALTTTILIPGANLPELITWRDVPFPGFQNNEVRRGDEVRSSHTLINYDVLRLEAETRYEFSENLTLNARVRALYDADLYKDFDYDSLNGIHGGMDPAEPKAYHGKPYNLGNPVPGGRNPNPLEWSGRNYFVDIPTFTLGYSKGPLNLRVGNQSIAWGQALFFRTFDTPEGLDLRRHLFVDRALEEFGDERNSSLAVRLSYQLPGDILLDSYIAKFQPSILPATNSVYNVVPAQFTIHDMFFEGGFDQKYSYGVRLKADYGDWGWQAMAARRWNPDGVFRWTESKVERPFYGQGIGQLVNTLYAVTPDPTCANAAGENNAATAFTHIGLSNEPGGVYSAAEYFYYAADARLDGVEALNHLLTDVSSCANSLGASPVDKGDYVAAYHEVDTFMIAAGDSLRGHIAREYFQENVFGLGASYVTASEIPFFDGMILNLETSYTPNRTFTDVGLASSFDRRDEWVTSLVADKWYRYTDAFPAALIIGQIMYRTTSDLVGRLLDGYGGTQQKTPGGVNGVTYVVLGGQQPFPNRIFEAEFATLIDVRGGAFAQLGLRWNPGDGWHVEGFYNGTSGKMWGDNPNKNLIGSVDFIDEFTLRIGKEF</sequence>
<proteinExistence type="predicted"/>
<gene>
    <name evidence="1" type="ORF">SAMN04488038_101261</name>
</gene>
<dbReference type="InterPro" id="IPR010727">
    <property type="entry name" value="DUF1302"/>
</dbReference>
<accession>A0A1H9A5G7</accession>
<dbReference type="EMBL" id="FOFS01000001">
    <property type="protein sequence ID" value="SEP71238.1"/>
    <property type="molecule type" value="Genomic_DNA"/>
</dbReference>
<keyword evidence="2" id="KW-1185">Reference proteome</keyword>
<dbReference type="STRING" id="489703.SAMN04488038_101261"/>
<dbReference type="AlphaFoldDB" id="A0A1H9A5G7"/>
<evidence type="ECO:0000313" key="1">
    <source>
        <dbReference type="EMBL" id="SEP71238.1"/>
    </source>
</evidence>
<reference evidence="1 2" key="1">
    <citation type="submission" date="2016-10" db="EMBL/GenBank/DDBJ databases">
        <authorList>
            <person name="de Groot N.N."/>
        </authorList>
    </citation>
    <scope>NUCLEOTIDE SEQUENCE [LARGE SCALE GENOMIC DNA]</scope>
    <source>
        <strain evidence="1 2">DSM 25927</strain>
    </source>
</reference>
<protein>
    <submittedName>
        <fullName evidence="1">Uncharacterized protein</fullName>
    </submittedName>
</protein>